<dbReference type="Gene3D" id="3.40.50.1000">
    <property type="entry name" value="HAD superfamily/HAD-like"/>
    <property type="match status" value="1"/>
</dbReference>
<evidence type="ECO:0008006" key="4">
    <source>
        <dbReference type="Google" id="ProtNLM"/>
    </source>
</evidence>
<name>A0A9P6SV00_9FUNG</name>
<dbReference type="PANTHER" id="PTHR43434">
    <property type="entry name" value="PHOSPHOGLYCOLATE PHOSPHATASE"/>
    <property type="match status" value="1"/>
</dbReference>
<dbReference type="GO" id="GO:0008967">
    <property type="term" value="F:phosphoglycolate phosphatase activity"/>
    <property type="evidence" value="ECO:0007669"/>
    <property type="project" value="TreeGrafter"/>
</dbReference>
<dbReference type="Proteomes" id="UP000749646">
    <property type="component" value="Unassembled WGS sequence"/>
</dbReference>
<dbReference type="InterPro" id="IPR050155">
    <property type="entry name" value="HAD-like_hydrolase_sf"/>
</dbReference>
<protein>
    <recommendedName>
        <fullName evidence="4">HAD-like protein</fullName>
    </recommendedName>
</protein>
<dbReference type="EMBL" id="JAAAHW010000218">
    <property type="protein sequence ID" value="KAG0005011.1"/>
    <property type="molecule type" value="Genomic_DNA"/>
</dbReference>
<accession>A0A9P6SV00</accession>
<keyword evidence="3" id="KW-1185">Reference proteome</keyword>
<feature type="region of interest" description="Disordered" evidence="1">
    <location>
        <begin position="243"/>
        <end position="264"/>
    </location>
</feature>
<dbReference type="SFLD" id="SFLDG01129">
    <property type="entry name" value="C1.5:_HAD__Beta-PGM__Phosphata"/>
    <property type="match status" value="1"/>
</dbReference>
<feature type="compositionally biased region" description="Acidic residues" evidence="1">
    <location>
        <begin position="245"/>
        <end position="259"/>
    </location>
</feature>
<dbReference type="SFLD" id="SFLDS00003">
    <property type="entry name" value="Haloacid_Dehalogenase"/>
    <property type="match status" value="1"/>
</dbReference>
<evidence type="ECO:0000256" key="1">
    <source>
        <dbReference type="SAM" id="MobiDB-lite"/>
    </source>
</evidence>
<evidence type="ECO:0000313" key="2">
    <source>
        <dbReference type="EMBL" id="KAG0005011.1"/>
    </source>
</evidence>
<evidence type="ECO:0000313" key="3">
    <source>
        <dbReference type="Proteomes" id="UP000749646"/>
    </source>
</evidence>
<dbReference type="InterPro" id="IPR023214">
    <property type="entry name" value="HAD_sf"/>
</dbReference>
<dbReference type="PANTHER" id="PTHR43434:SF1">
    <property type="entry name" value="PHOSPHOGLYCOLATE PHOSPHATASE"/>
    <property type="match status" value="1"/>
</dbReference>
<gene>
    <name evidence="2" type="ORF">BGZ65_012171</name>
</gene>
<sequence length="328" mass="37195">MSNHNNTSSKRSRFPSKMPSTIFIDTGGVINDNERRGPQWLQYMGEFFPTTSLGGTADIWCSAHSEVVEPFFRQWHDFMTMATHMAEEAQAKAIASGKDPKMVAQGLDPESNVANIFDQLYQLILIQQVCNVAAPHIPGLTSKLSEEELFQLAKRAHAHAMERVKADYPGAVETIQALKATGLYKLYTSSGDHSRDIECNLKGLGILDCFEEVYGVDRVNCLKLSRRYFERVFDRVGLKVVKRDDDDDDDDEEEEDDEESSSRDEVVVLDDCINTLQWARELGARTVLIAQEDVDLTLEEHQHIDYHLRTLSELPALLETWRTNLGRP</sequence>
<dbReference type="InterPro" id="IPR036412">
    <property type="entry name" value="HAD-like_sf"/>
</dbReference>
<dbReference type="GO" id="GO:0006281">
    <property type="term" value="P:DNA repair"/>
    <property type="evidence" value="ECO:0007669"/>
    <property type="project" value="TreeGrafter"/>
</dbReference>
<organism evidence="2 3">
    <name type="scientific">Modicella reniformis</name>
    <dbReference type="NCBI Taxonomy" id="1440133"/>
    <lineage>
        <taxon>Eukaryota</taxon>
        <taxon>Fungi</taxon>
        <taxon>Fungi incertae sedis</taxon>
        <taxon>Mucoromycota</taxon>
        <taxon>Mortierellomycotina</taxon>
        <taxon>Mortierellomycetes</taxon>
        <taxon>Mortierellales</taxon>
        <taxon>Mortierellaceae</taxon>
        <taxon>Modicella</taxon>
    </lineage>
</organism>
<reference evidence="2" key="1">
    <citation type="journal article" date="2020" name="Fungal Divers.">
        <title>Resolving the Mortierellaceae phylogeny through synthesis of multi-gene phylogenetics and phylogenomics.</title>
        <authorList>
            <person name="Vandepol N."/>
            <person name="Liber J."/>
            <person name="Desiro A."/>
            <person name="Na H."/>
            <person name="Kennedy M."/>
            <person name="Barry K."/>
            <person name="Grigoriev I.V."/>
            <person name="Miller A.N."/>
            <person name="O'Donnell K."/>
            <person name="Stajich J.E."/>
            <person name="Bonito G."/>
        </authorList>
    </citation>
    <scope>NUCLEOTIDE SEQUENCE</scope>
    <source>
        <strain evidence="2">MES-2147</strain>
    </source>
</reference>
<proteinExistence type="predicted"/>
<dbReference type="AlphaFoldDB" id="A0A9P6SV00"/>
<dbReference type="SUPFAM" id="SSF56784">
    <property type="entry name" value="HAD-like"/>
    <property type="match status" value="1"/>
</dbReference>
<dbReference type="Pfam" id="PF00702">
    <property type="entry name" value="Hydrolase"/>
    <property type="match status" value="1"/>
</dbReference>
<dbReference type="OrthoDB" id="432299at2759"/>
<comment type="caution">
    <text evidence="2">The sequence shown here is derived from an EMBL/GenBank/DDBJ whole genome shotgun (WGS) entry which is preliminary data.</text>
</comment>